<keyword evidence="2" id="KW-0507">mRNA processing</keyword>
<evidence type="ECO:0000256" key="4">
    <source>
        <dbReference type="ARBA" id="ARBA00022884"/>
    </source>
</evidence>
<dbReference type="PANTHER" id="PTHR17204:SF25">
    <property type="entry name" value="RRM DOMAIN-CONTAINING PROTEIN"/>
    <property type="match status" value="1"/>
</dbReference>
<dbReference type="SUPFAM" id="SSF48452">
    <property type="entry name" value="TPR-like"/>
    <property type="match status" value="1"/>
</dbReference>
<evidence type="ECO:0000256" key="5">
    <source>
        <dbReference type="ARBA" id="ARBA00023187"/>
    </source>
</evidence>
<gene>
    <name evidence="9" type="ORF">CK203_023865</name>
</gene>
<sequence length="379" mass="42991">MDRIEEFLQKLQVLRTCNGEEDILVSSSGAYASDYLSPHLKCTDDLVRLHAYWARLELNLNKDLVAARGVWERLLKNSGSMFGAWQGYIAMELEAGHINEARSIYKRCYSKRFAGTVSEKDTAQNPKKVDGKGRIELENVVASNEEQELKARDDKPDDMNKRQMKGPSHERTSNYEHLRDFFSDVGGVTAIRILKDNKEQEDAAGKRLSIARSDPKQKGKGAGHSNDQTGTVGESDSKESGQISSSKAPQARRDDNFQLKGRNTFAVPRNVRPLGWIDKKKKTEEETDEMPKSNDEFRKMLLKSYYLSTKMWAHSSRKQKLTLLILSSAAGCVRQERSEICIFRILKFSTEGYGKVWNGLFGNGKGQDHNRRNSLYPTI</sequence>
<keyword evidence="5" id="KW-0508">mRNA splicing</keyword>
<protein>
    <recommendedName>
        <fullName evidence="8">LSM-interacting domain-containing protein</fullName>
    </recommendedName>
</protein>
<feature type="compositionally biased region" description="Basic and acidic residues" evidence="7">
    <location>
        <begin position="147"/>
        <end position="176"/>
    </location>
</feature>
<evidence type="ECO:0000256" key="6">
    <source>
        <dbReference type="ARBA" id="ARBA00023242"/>
    </source>
</evidence>
<dbReference type="AlphaFoldDB" id="A0A438JAE3"/>
<reference evidence="9 10" key="1">
    <citation type="journal article" date="2018" name="PLoS Genet.">
        <title>Population sequencing reveals clonal diversity and ancestral inbreeding in the grapevine cultivar Chardonnay.</title>
        <authorList>
            <person name="Roach M.J."/>
            <person name="Johnson D.L."/>
            <person name="Bohlmann J."/>
            <person name="van Vuuren H.J."/>
            <person name="Jones S.J."/>
            <person name="Pretorius I.S."/>
            <person name="Schmidt S.A."/>
            <person name="Borneman A.R."/>
        </authorList>
    </citation>
    <scope>NUCLEOTIDE SEQUENCE [LARGE SCALE GENOMIC DNA]</scope>
    <source>
        <strain evidence="10">cv. Chardonnay</strain>
        <tissue evidence="9">Leaf</tissue>
    </source>
</reference>
<dbReference type="Proteomes" id="UP000288805">
    <property type="component" value="Unassembled WGS sequence"/>
</dbReference>
<name>A0A438JAE3_VITVI</name>
<feature type="domain" description="LSM-interacting" evidence="8">
    <location>
        <begin position="288"/>
        <end position="303"/>
    </location>
</feature>
<evidence type="ECO:0000256" key="1">
    <source>
        <dbReference type="ARBA" id="ARBA00004123"/>
    </source>
</evidence>
<evidence type="ECO:0000313" key="9">
    <source>
        <dbReference type="EMBL" id="RVX05873.1"/>
    </source>
</evidence>
<keyword evidence="3" id="KW-0677">Repeat</keyword>
<dbReference type="InterPro" id="IPR011990">
    <property type="entry name" value="TPR-like_helical_dom_sf"/>
</dbReference>
<dbReference type="EMBL" id="QGNW01000054">
    <property type="protein sequence ID" value="RVX05873.1"/>
    <property type="molecule type" value="Genomic_DNA"/>
</dbReference>
<dbReference type="Gene3D" id="1.25.40.10">
    <property type="entry name" value="Tetratricopeptide repeat domain"/>
    <property type="match status" value="1"/>
</dbReference>
<evidence type="ECO:0000256" key="3">
    <source>
        <dbReference type="ARBA" id="ARBA00022737"/>
    </source>
</evidence>
<comment type="subcellular location">
    <subcellularLocation>
        <location evidence="1">Nucleus</location>
    </subcellularLocation>
</comment>
<feature type="region of interest" description="Disordered" evidence="7">
    <location>
        <begin position="199"/>
        <end position="262"/>
    </location>
</feature>
<evidence type="ECO:0000256" key="7">
    <source>
        <dbReference type="SAM" id="MobiDB-lite"/>
    </source>
</evidence>
<keyword evidence="6" id="KW-0539">Nucleus</keyword>
<dbReference type="GO" id="GO:0005634">
    <property type="term" value="C:nucleus"/>
    <property type="evidence" value="ECO:0007669"/>
    <property type="project" value="UniProtKB-SubCell"/>
</dbReference>
<feature type="compositionally biased region" description="Polar residues" evidence="7">
    <location>
        <begin position="225"/>
        <end position="248"/>
    </location>
</feature>
<organism evidence="9 10">
    <name type="scientific">Vitis vinifera</name>
    <name type="common">Grape</name>
    <dbReference type="NCBI Taxonomy" id="29760"/>
    <lineage>
        <taxon>Eukaryota</taxon>
        <taxon>Viridiplantae</taxon>
        <taxon>Streptophyta</taxon>
        <taxon>Embryophyta</taxon>
        <taxon>Tracheophyta</taxon>
        <taxon>Spermatophyta</taxon>
        <taxon>Magnoliopsida</taxon>
        <taxon>eudicotyledons</taxon>
        <taxon>Gunneridae</taxon>
        <taxon>Pentapetalae</taxon>
        <taxon>rosids</taxon>
        <taxon>Vitales</taxon>
        <taxon>Vitaceae</taxon>
        <taxon>Viteae</taxon>
        <taxon>Vitis</taxon>
    </lineage>
</organism>
<dbReference type="InterPro" id="IPR008669">
    <property type="entry name" value="LSM_interact"/>
</dbReference>
<accession>A0A438JAE3</accession>
<dbReference type="GO" id="GO:0003723">
    <property type="term" value="F:RNA binding"/>
    <property type="evidence" value="ECO:0007669"/>
    <property type="project" value="UniProtKB-KW"/>
</dbReference>
<proteinExistence type="predicted"/>
<dbReference type="Pfam" id="PF05391">
    <property type="entry name" value="Lsm_interact"/>
    <property type="match status" value="1"/>
</dbReference>
<feature type="region of interest" description="Disordered" evidence="7">
    <location>
        <begin position="119"/>
        <end position="176"/>
    </location>
</feature>
<keyword evidence="4" id="KW-0694">RNA-binding</keyword>
<evidence type="ECO:0000256" key="2">
    <source>
        <dbReference type="ARBA" id="ARBA00022664"/>
    </source>
</evidence>
<feature type="compositionally biased region" description="Basic and acidic residues" evidence="7">
    <location>
        <begin position="119"/>
        <end position="137"/>
    </location>
</feature>
<dbReference type="GO" id="GO:0008380">
    <property type="term" value="P:RNA splicing"/>
    <property type="evidence" value="ECO:0007669"/>
    <property type="project" value="UniProtKB-KW"/>
</dbReference>
<evidence type="ECO:0000313" key="10">
    <source>
        <dbReference type="Proteomes" id="UP000288805"/>
    </source>
</evidence>
<dbReference type="GO" id="GO:0006397">
    <property type="term" value="P:mRNA processing"/>
    <property type="evidence" value="ECO:0007669"/>
    <property type="project" value="UniProtKB-KW"/>
</dbReference>
<comment type="caution">
    <text evidence="9">The sequence shown here is derived from an EMBL/GenBank/DDBJ whole genome shotgun (WGS) entry which is preliminary data.</text>
</comment>
<evidence type="ECO:0000259" key="8">
    <source>
        <dbReference type="Pfam" id="PF05391"/>
    </source>
</evidence>
<dbReference type="PANTHER" id="PTHR17204">
    <property type="entry name" value="PRE-MRNA PROCESSING PROTEIN PRP39-RELATED"/>
    <property type="match status" value="1"/>
</dbReference>